<evidence type="ECO:0000313" key="2">
    <source>
        <dbReference type="Proteomes" id="UP001147830"/>
    </source>
</evidence>
<dbReference type="Proteomes" id="UP001147830">
    <property type="component" value="Unassembled WGS sequence"/>
</dbReference>
<keyword evidence="2" id="KW-1185">Reference proteome</keyword>
<accession>A0A9X3AS00</accession>
<dbReference type="InterPro" id="IPR009305">
    <property type="entry name" value="Mpo1-like"/>
</dbReference>
<proteinExistence type="predicted"/>
<reference evidence="1" key="1">
    <citation type="journal article" date="2022" name="Front. Microbiol.">
        <title>Genome-based taxonomic rearrangement of Oceanobacter-related bacteria including the description of Thalassolituus hydrocarbonoclasticus sp. nov. and Thalassolituus pacificus sp. nov. and emended description of the genus Thalassolituus.</title>
        <authorList>
            <person name="Dong C."/>
            <person name="Wei L."/>
            <person name="Wang J."/>
            <person name="Lai Q."/>
            <person name="Huang Z."/>
            <person name="Shao Z."/>
        </authorList>
    </citation>
    <scope>NUCLEOTIDE SEQUENCE</scope>
    <source>
        <strain evidence="1">59MF3M-4</strain>
    </source>
</reference>
<dbReference type="AlphaFoldDB" id="A0A9X3AS00"/>
<dbReference type="PANTHER" id="PTHR34205">
    <property type="entry name" value="TRANSMEMBRANE PROTEIN"/>
    <property type="match status" value="1"/>
</dbReference>
<reference evidence="1" key="2">
    <citation type="submission" date="2022-08" db="EMBL/GenBank/DDBJ databases">
        <authorList>
            <person name="Dong C."/>
        </authorList>
    </citation>
    <scope>NUCLEOTIDE SEQUENCE</scope>
    <source>
        <strain evidence="1">59MF3M-4</strain>
    </source>
</reference>
<name>A0A9X3AS00_9GAMM</name>
<dbReference type="RefSeq" id="WP_260976249.1">
    <property type="nucleotide sequence ID" value="NZ_JAOANI010000015.1"/>
</dbReference>
<evidence type="ECO:0000313" key="1">
    <source>
        <dbReference type="EMBL" id="MCT7359389.1"/>
    </source>
</evidence>
<gene>
    <name evidence="1" type="ORF">NYR02_10180</name>
</gene>
<protein>
    <submittedName>
        <fullName evidence="1">DUF962 domain-containing protein</fullName>
    </submittedName>
</protein>
<dbReference type="PANTHER" id="PTHR34205:SF2">
    <property type="entry name" value="DUF962 DOMAIN-CONTAINING PROTEIN"/>
    <property type="match status" value="1"/>
</dbReference>
<comment type="caution">
    <text evidence="1">The sequence shown here is derived from an EMBL/GenBank/DDBJ whole genome shotgun (WGS) entry which is preliminary data.</text>
</comment>
<sequence length="117" mass="13535">MTHPTSSTQTQQTPEFKSFAEFYPYYLGEHSNPVCRVLHYTGSLSALSILIYALWSGQYALLPLALVAGYGQAWIGHFFFEHNKPATFKYPLWSFMGDWVMLKDFFLGRIKQNMPQQ</sequence>
<organism evidence="1 2">
    <name type="scientific">Thalassolituus pacificus</name>
    <dbReference type="NCBI Taxonomy" id="2975440"/>
    <lineage>
        <taxon>Bacteria</taxon>
        <taxon>Pseudomonadati</taxon>
        <taxon>Pseudomonadota</taxon>
        <taxon>Gammaproteobacteria</taxon>
        <taxon>Oceanospirillales</taxon>
        <taxon>Oceanospirillaceae</taxon>
        <taxon>Thalassolituus</taxon>
    </lineage>
</organism>
<dbReference type="EMBL" id="JAOANI010000015">
    <property type="protein sequence ID" value="MCT7359389.1"/>
    <property type="molecule type" value="Genomic_DNA"/>
</dbReference>
<dbReference type="Pfam" id="PF06127">
    <property type="entry name" value="Mpo1-like"/>
    <property type="match status" value="1"/>
</dbReference>